<evidence type="ECO:0000256" key="2">
    <source>
        <dbReference type="SAM" id="SignalP"/>
    </source>
</evidence>
<feature type="compositionally biased region" description="Low complexity" evidence="1">
    <location>
        <begin position="62"/>
        <end position="72"/>
    </location>
</feature>
<keyword evidence="2" id="KW-0732">Signal</keyword>
<evidence type="ECO:0000313" key="3">
    <source>
        <dbReference type="EMBL" id="WLS46647.1"/>
    </source>
</evidence>
<feature type="chain" id="PRO_5042619579" evidence="2">
    <location>
        <begin position="22"/>
        <end position="158"/>
    </location>
</feature>
<keyword evidence="4" id="KW-1185">Reference proteome</keyword>
<name>A0AAJ6HUY9_9ACTN</name>
<evidence type="ECO:0000313" key="4">
    <source>
        <dbReference type="Proteomes" id="UP001235874"/>
    </source>
</evidence>
<feature type="compositionally biased region" description="Pro residues" evidence="1">
    <location>
        <begin position="42"/>
        <end position="61"/>
    </location>
</feature>
<feature type="compositionally biased region" description="Pro residues" evidence="1">
    <location>
        <begin position="76"/>
        <end position="86"/>
    </location>
</feature>
<feature type="compositionally biased region" description="Low complexity" evidence="1">
    <location>
        <begin position="28"/>
        <end position="41"/>
    </location>
</feature>
<dbReference type="RefSeq" id="WP_306272986.1">
    <property type="nucleotide sequence ID" value="NZ_CP130472.1"/>
</dbReference>
<dbReference type="KEGG" id="mprn:Q3V37_05080"/>
<proteinExistence type="predicted"/>
<organism evidence="3 4">
    <name type="scientific">Micromonospora profundi</name>
    <dbReference type="NCBI Taxonomy" id="1420889"/>
    <lineage>
        <taxon>Bacteria</taxon>
        <taxon>Bacillati</taxon>
        <taxon>Actinomycetota</taxon>
        <taxon>Actinomycetes</taxon>
        <taxon>Micromonosporales</taxon>
        <taxon>Micromonosporaceae</taxon>
        <taxon>Micromonospora</taxon>
    </lineage>
</organism>
<evidence type="ECO:0000256" key="1">
    <source>
        <dbReference type="SAM" id="MobiDB-lite"/>
    </source>
</evidence>
<dbReference type="EMBL" id="CP130472">
    <property type="protein sequence ID" value="WLS46647.1"/>
    <property type="molecule type" value="Genomic_DNA"/>
</dbReference>
<feature type="region of interest" description="Disordered" evidence="1">
    <location>
        <begin position="26"/>
        <end position="103"/>
    </location>
</feature>
<sequence>MLTTPRALVLLLPLLTMVACASPRDTATPVEVGPTPLTPTVTPTPPPADPSATAPPAPPSPSVTAPPLSSTVLPTMRPPVAKPSPPSDLRQTDLISGTITQGGTGPCYRLVSEDGTEYALHGPDAGELRTGSFVTLRIGPARARISCGPGLARSIIPE</sequence>
<feature type="signal peptide" evidence="2">
    <location>
        <begin position="1"/>
        <end position="21"/>
    </location>
</feature>
<protein>
    <submittedName>
        <fullName evidence="3">Uncharacterized protein</fullName>
    </submittedName>
</protein>
<dbReference type="Proteomes" id="UP001235874">
    <property type="component" value="Chromosome"/>
</dbReference>
<reference evidence="3 4" key="1">
    <citation type="submission" date="2023-07" db="EMBL/GenBank/DDBJ databases">
        <title>Micromonospora profundi TRM 95458 converts glycerol to a new osmotic compound.</title>
        <authorList>
            <person name="Lu D."/>
        </authorList>
    </citation>
    <scope>NUCLEOTIDE SEQUENCE [LARGE SCALE GENOMIC DNA]</scope>
    <source>
        <strain evidence="3 4">TRM95458</strain>
    </source>
</reference>
<accession>A0AAJ6HUY9</accession>
<gene>
    <name evidence="3" type="ORF">Q3V37_05080</name>
</gene>
<dbReference type="PROSITE" id="PS51257">
    <property type="entry name" value="PROKAR_LIPOPROTEIN"/>
    <property type="match status" value="1"/>
</dbReference>
<dbReference type="AlphaFoldDB" id="A0AAJ6HUY9"/>